<sequence length="79" mass="9394">MDDRRVKVREIASAVGISNERVHNILHQHLDMTKLSARWVPHGRNEWLFFRLGQILLFGRDQQTRAALDEVYKPKRRLC</sequence>
<organism evidence="1 2">
    <name type="scientific">Rhodnius prolixus</name>
    <name type="common">Triatomid bug</name>
    <dbReference type="NCBI Taxonomy" id="13249"/>
    <lineage>
        <taxon>Eukaryota</taxon>
        <taxon>Metazoa</taxon>
        <taxon>Ecdysozoa</taxon>
        <taxon>Arthropoda</taxon>
        <taxon>Hexapoda</taxon>
        <taxon>Insecta</taxon>
        <taxon>Pterygota</taxon>
        <taxon>Neoptera</taxon>
        <taxon>Paraneoptera</taxon>
        <taxon>Hemiptera</taxon>
        <taxon>Heteroptera</taxon>
        <taxon>Panheteroptera</taxon>
        <taxon>Cimicomorpha</taxon>
        <taxon>Reduviidae</taxon>
        <taxon>Triatominae</taxon>
        <taxon>Rhodnius</taxon>
    </lineage>
</organism>
<dbReference type="EnsemblMetazoa" id="RPRC012992-RA">
    <property type="protein sequence ID" value="RPRC012992-PA"/>
    <property type="gene ID" value="RPRC012992"/>
</dbReference>
<dbReference type="InParanoid" id="T1I9M1"/>
<dbReference type="EMBL" id="ACPB03038135">
    <property type="status" value="NOT_ANNOTATED_CDS"/>
    <property type="molecule type" value="Genomic_DNA"/>
</dbReference>
<reference evidence="1" key="1">
    <citation type="submission" date="2015-05" db="UniProtKB">
        <authorList>
            <consortium name="EnsemblMetazoa"/>
        </authorList>
    </citation>
    <scope>IDENTIFICATION</scope>
</reference>
<name>T1I9M1_RHOPR</name>
<keyword evidence="2" id="KW-1185">Reference proteome</keyword>
<dbReference type="Proteomes" id="UP000015103">
    <property type="component" value="Unassembled WGS sequence"/>
</dbReference>
<dbReference type="VEuPathDB" id="VectorBase:RPRC012992"/>
<dbReference type="HOGENOM" id="CLU_2609012_0_0_1"/>
<dbReference type="AlphaFoldDB" id="T1I9M1"/>
<proteinExistence type="predicted"/>
<evidence type="ECO:0000313" key="2">
    <source>
        <dbReference type="Proteomes" id="UP000015103"/>
    </source>
</evidence>
<evidence type="ECO:0000313" key="1">
    <source>
        <dbReference type="EnsemblMetazoa" id="RPRC012992-PA"/>
    </source>
</evidence>
<protein>
    <submittedName>
        <fullName evidence="1">Uncharacterized protein</fullName>
    </submittedName>
</protein>
<accession>T1I9M1</accession>